<accession>A0A4R6PYQ8</accession>
<dbReference type="OrthoDB" id="9809733at2"/>
<dbReference type="EMBL" id="SNXO01000025">
    <property type="protein sequence ID" value="TDP52854.1"/>
    <property type="molecule type" value="Genomic_DNA"/>
</dbReference>
<dbReference type="PANTHER" id="PTHR42852">
    <property type="entry name" value="THIOL:DISULFIDE INTERCHANGE PROTEIN DSBE"/>
    <property type="match status" value="1"/>
</dbReference>
<dbReference type="InterPro" id="IPR050553">
    <property type="entry name" value="Thioredoxin_ResA/DsbE_sf"/>
</dbReference>
<name>A0A4R6PYQ8_9FIRM</name>
<protein>
    <submittedName>
        <fullName evidence="3">Thiol-disulfide isomerase/thioredoxin</fullName>
    </submittedName>
</protein>
<dbReference type="Proteomes" id="UP000295500">
    <property type="component" value="Unassembled WGS sequence"/>
</dbReference>
<evidence type="ECO:0000313" key="4">
    <source>
        <dbReference type="Proteomes" id="UP000295500"/>
    </source>
</evidence>
<evidence type="ECO:0000256" key="1">
    <source>
        <dbReference type="SAM" id="SignalP"/>
    </source>
</evidence>
<dbReference type="Gene3D" id="3.40.30.10">
    <property type="entry name" value="Glutaredoxin"/>
    <property type="match status" value="1"/>
</dbReference>
<dbReference type="PROSITE" id="PS51257">
    <property type="entry name" value="PROKAR_LIPOPROTEIN"/>
    <property type="match status" value="1"/>
</dbReference>
<dbReference type="Pfam" id="PF08534">
    <property type="entry name" value="Redoxin"/>
    <property type="match status" value="1"/>
</dbReference>
<dbReference type="CDD" id="cd02966">
    <property type="entry name" value="TlpA_like_family"/>
    <property type="match status" value="1"/>
</dbReference>
<dbReference type="AlphaFoldDB" id="A0A4R6PYQ8"/>
<dbReference type="PROSITE" id="PS51352">
    <property type="entry name" value="THIOREDOXIN_2"/>
    <property type="match status" value="1"/>
</dbReference>
<dbReference type="GO" id="GO:0016853">
    <property type="term" value="F:isomerase activity"/>
    <property type="evidence" value="ECO:0007669"/>
    <property type="project" value="UniProtKB-KW"/>
</dbReference>
<dbReference type="InterPro" id="IPR013740">
    <property type="entry name" value="Redoxin"/>
</dbReference>
<dbReference type="PANTHER" id="PTHR42852:SF13">
    <property type="entry name" value="PROTEIN DIPZ"/>
    <property type="match status" value="1"/>
</dbReference>
<gene>
    <name evidence="3" type="ORF">EV211_1258</name>
</gene>
<keyword evidence="4" id="KW-1185">Reference proteome</keyword>
<dbReference type="InterPro" id="IPR013766">
    <property type="entry name" value="Thioredoxin_domain"/>
</dbReference>
<dbReference type="SUPFAM" id="SSF52833">
    <property type="entry name" value="Thioredoxin-like"/>
    <property type="match status" value="1"/>
</dbReference>
<dbReference type="InterPro" id="IPR036249">
    <property type="entry name" value="Thioredoxin-like_sf"/>
</dbReference>
<feature type="signal peptide" evidence="1">
    <location>
        <begin position="1"/>
        <end position="22"/>
    </location>
</feature>
<feature type="chain" id="PRO_5039165852" evidence="1">
    <location>
        <begin position="23"/>
        <end position="187"/>
    </location>
</feature>
<comment type="caution">
    <text evidence="3">The sequence shown here is derived from an EMBL/GenBank/DDBJ whole genome shotgun (WGS) entry which is preliminary data.</text>
</comment>
<evidence type="ECO:0000313" key="3">
    <source>
        <dbReference type="EMBL" id="TDP52854.1"/>
    </source>
</evidence>
<feature type="domain" description="Thioredoxin" evidence="2">
    <location>
        <begin position="33"/>
        <end position="184"/>
    </location>
</feature>
<evidence type="ECO:0000259" key="2">
    <source>
        <dbReference type="PROSITE" id="PS51352"/>
    </source>
</evidence>
<dbReference type="GO" id="GO:0016491">
    <property type="term" value="F:oxidoreductase activity"/>
    <property type="evidence" value="ECO:0007669"/>
    <property type="project" value="InterPro"/>
</dbReference>
<reference evidence="3 4" key="1">
    <citation type="submission" date="2019-03" db="EMBL/GenBank/DDBJ databases">
        <title>Genomic Encyclopedia of Type Strains, Phase IV (KMG-IV): sequencing the most valuable type-strain genomes for metagenomic binning, comparative biology and taxonomic classification.</title>
        <authorList>
            <person name="Goeker M."/>
        </authorList>
    </citation>
    <scope>NUCLEOTIDE SEQUENCE [LARGE SCALE GENOMIC DNA]</scope>
    <source>
        <strain evidence="3 4">DSM 28287</strain>
    </source>
</reference>
<sequence>MKKLLSMIFVVAMALVIVSCGSGGSSDDTVSTAKGDSLFGNFTAQTISGDKVDQTVFSGKKLTMINVWATFCSPCINEMPELGEISKEYADKGFQLIGIPADVTDNNGGLDKDMVAKAKKIVKQTKASYMHILPSTDLINAKLSDVSSVPETFFVDEEGDQIGQSYVGARSKSEWKKIIDELLKSVE</sequence>
<keyword evidence="3" id="KW-0413">Isomerase</keyword>
<proteinExistence type="predicted"/>
<keyword evidence="1" id="KW-0732">Signal</keyword>
<dbReference type="RefSeq" id="WP_133528768.1">
    <property type="nucleotide sequence ID" value="NZ_SNXO01000025.1"/>
</dbReference>
<organism evidence="3 4">
    <name type="scientific">Aminicella lysinilytica</name>
    <dbReference type="NCBI Taxonomy" id="433323"/>
    <lineage>
        <taxon>Bacteria</taxon>
        <taxon>Bacillati</taxon>
        <taxon>Bacillota</taxon>
        <taxon>Clostridia</taxon>
        <taxon>Peptostreptococcales</taxon>
        <taxon>Anaerovoracaceae</taxon>
        <taxon>Aminicella</taxon>
    </lineage>
</organism>